<evidence type="ECO:0000313" key="11">
    <source>
        <dbReference type="Proteomes" id="UP000001542"/>
    </source>
</evidence>
<keyword evidence="5 9" id="KW-0812">Transmembrane</keyword>
<feature type="transmembrane region" description="Helical" evidence="9">
    <location>
        <begin position="138"/>
        <end position="159"/>
    </location>
</feature>
<evidence type="ECO:0000256" key="2">
    <source>
        <dbReference type="ARBA" id="ARBA00010199"/>
    </source>
</evidence>
<dbReference type="PANTHER" id="PTHR43549:SF2">
    <property type="entry name" value="MULTIDRUG RESISTANCE PROTEIN NORM-RELATED"/>
    <property type="match status" value="1"/>
</dbReference>
<feature type="transmembrane region" description="Helical" evidence="9">
    <location>
        <begin position="15"/>
        <end position="38"/>
    </location>
</feature>
<feature type="compositionally biased region" description="Basic and acidic residues" evidence="8">
    <location>
        <begin position="459"/>
        <end position="472"/>
    </location>
</feature>
<keyword evidence="6 9" id="KW-1133">Transmembrane helix</keyword>
<keyword evidence="11" id="KW-1185">Reference proteome</keyword>
<evidence type="ECO:0000256" key="1">
    <source>
        <dbReference type="ARBA" id="ARBA00004651"/>
    </source>
</evidence>
<dbReference type="RefSeq" id="XP_001303391.1">
    <property type="nucleotide sequence ID" value="XM_001303390.1"/>
</dbReference>
<dbReference type="InterPro" id="IPR052031">
    <property type="entry name" value="Membrane_Transporter-Flippase"/>
</dbReference>
<evidence type="ECO:0000256" key="7">
    <source>
        <dbReference type="ARBA" id="ARBA00023136"/>
    </source>
</evidence>
<dbReference type="AlphaFoldDB" id="A2FXA9"/>
<reference evidence="10" key="1">
    <citation type="submission" date="2006-10" db="EMBL/GenBank/DDBJ databases">
        <authorList>
            <person name="Amadeo P."/>
            <person name="Zhao Q."/>
            <person name="Wortman J."/>
            <person name="Fraser-Liggett C."/>
            <person name="Carlton J."/>
        </authorList>
    </citation>
    <scope>NUCLEOTIDE SEQUENCE</scope>
    <source>
        <strain evidence="10">G3</strain>
    </source>
</reference>
<comment type="similarity">
    <text evidence="2">Belongs to the multi antimicrobial extrusion (MATE) (TC 2.A.66.1) family.</text>
</comment>
<feature type="transmembrane region" description="Helical" evidence="9">
    <location>
        <begin position="396"/>
        <end position="415"/>
    </location>
</feature>
<name>A2FXA9_TRIV3</name>
<reference evidence="10" key="2">
    <citation type="journal article" date="2007" name="Science">
        <title>Draft genome sequence of the sexually transmitted pathogen Trichomonas vaginalis.</title>
        <authorList>
            <person name="Carlton J.M."/>
            <person name="Hirt R.P."/>
            <person name="Silva J.C."/>
            <person name="Delcher A.L."/>
            <person name="Schatz M."/>
            <person name="Zhao Q."/>
            <person name="Wortman J.R."/>
            <person name="Bidwell S.L."/>
            <person name="Alsmark U.C.M."/>
            <person name="Besteiro S."/>
            <person name="Sicheritz-Ponten T."/>
            <person name="Noel C.J."/>
            <person name="Dacks J.B."/>
            <person name="Foster P.G."/>
            <person name="Simillion C."/>
            <person name="Van de Peer Y."/>
            <person name="Miranda-Saavedra D."/>
            <person name="Barton G.J."/>
            <person name="Westrop G.D."/>
            <person name="Mueller S."/>
            <person name="Dessi D."/>
            <person name="Fiori P.L."/>
            <person name="Ren Q."/>
            <person name="Paulsen I."/>
            <person name="Zhang H."/>
            <person name="Bastida-Corcuera F.D."/>
            <person name="Simoes-Barbosa A."/>
            <person name="Brown M.T."/>
            <person name="Hayes R.D."/>
            <person name="Mukherjee M."/>
            <person name="Okumura C.Y."/>
            <person name="Schneider R."/>
            <person name="Smith A.J."/>
            <person name="Vanacova S."/>
            <person name="Villalvazo M."/>
            <person name="Haas B.J."/>
            <person name="Pertea M."/>
            <person name="Feldblyum T.V."/>
            <person name="Utterback T.R."/>
            <person name="Shu C.L."/>
            <person name="Osoegawa K."/>
            <person name="de Jong P.J."/>
            <person name="Hrdy I."/>
            <person name="Horvathova L."/>
            <person name="Zubacova Z."/>
            <person name="Dolezal P."/>
            <person name="Malik S.B."/>
            <person name="Logsdon J.M. Jr."/>
            <person name="Henze K."/>
            <person name="Gupta A."/>
            <person name="Wang C.C."/>
            <person name="Dunne R.L."/>
            <person name="Upcroft J.A."/>
            <person name="Upcroft P."/>
            <person name="White O."/>
            <person name="Salzberg S.L."/>
            <person name="Tang P."/>
            <person name="Chiu C.-H."/>
            <person name="Lee Y.-S."/>
            <person name="Embley T.M."/>
            <person name="Coombs G.H."/>
            <person name="Mottram J.C."/>
            <person name="Tachezy J."/>
            <person name="Fraser-Liggett C.M."/>
            <person name="Johnson P.J."/>
        </authorList>
    </citation>
    <scope>NUCLEOTIDE SEQUENCE [LARGE SCALE GENOMIC DNA]</scope>
    <source>
        <strain evidence="10">G3</strain>
    </source>
</reference>
<evidence type="ECO:0000256" key="8">
    <source>
        <dbReference type="SAM" id="MobiDB-lite"/>
    </source>
</evidence>
<dbReference type="SMR" id="A2FXA9"/>
<feature type="transmembrane region" description="Helical" evidence="9">
    <location>
        <begin position="326"/>
        <end position="348"/>
    </location>
</feature>
<feature type="transmembrane region" description="Helical" evidence="9">
    <location>
        <begin position="427"/>
        <end position="447"/>
    </location>
</feature>
<dbReference type="Proteomes" id="UP000001542">
    <property type="component" value="Unassembled WGS sequence"/>
</dbReference>
<proteinExistence type="inferred from homology"/>
<dbReference type="VEuPathDB" id="TrichDB:TVAG_232430"/>
<evidence type="ECO:0000313" key="10">
    <source>
        <dbReference type="EMBL" id="EAX90461.1"/>
    </source>
</evidence>
<feature type="transmembrane region" description="Helical" evidence="9">
    <location>
        <begin position="99"/>
        <end position="118"/>
    </location>
</feature>
<accession>A2FXA9</accession>
<dbReference type="InterPro" id="IPR002528">
    <property type="entry name" value="MATE_fam"/>
</dbReference>
<dbReference type="KEGG" id="tva:4748146"/>
<dbReference type="GO" id="GO:0005886">
    <property type="term" value="C:plasma membrane"/>
    <property type="evidence" value="ECO:0007669"/>
    <property type="project" value="UniProtKB-SubCell"/>
</dbReference>
<evidence type="ECO:0000256" key="6">
    <source>
        <dbReference type="ARBA" id="ARBA00022989"/>
    </source>
</evidence>
<dbReference type="GO" id="GO:0015297">
    <property type="term" value="F:antiporter activity"/>
    <property type="evidence" value="ECO:0007669"/>
    <property type="project" value="InterPro"/>
</dbReference>
<keyword evidence="3" id="KW-0813">Transport</keyword>
<evidence type="ECO:0000256" key="5">
    <source>
        <dbReference type="ARBA" id="ARBA00022692"/>
    </source>
</evidence>
<sequence length="488" mass="54236">MGEAEVKRLAGRPPLVTILILLIGPLCSQITSALYGIINTIWISRYIGEAGMAAVATDNIWEGFARSFGLFLSVAGSSQISALFGKNLFEEANQVAADLYRISIICGIIVPAIIIPINKPFSRWFKANEITTQLAFDYIIPQAAGNVLTCIFLTNVGFLQAEGRTLLVGIIDIVSLGIGMGVLNPIFLGRLHTGIVGPSYSTIIADGVPGFILTFLYFKGRFGIKPKLSGLLKPFSRHTFEALITGSSQLISQISTFIPGIFLRRLIGLSLNGSSEYDNAMAAFNVLSRFVNIVVAVILAFCTGFLPAASYAFAAKKYKRYLRLALHLNWITFAWCIIMFIFGMWYPVQIAKIFGSGDDFIRWNILELPNSNWGTIVFFVRYTFQTMLQSQQRGKRSMIISFTSNFVVTIATAYMMYYIDTSKTERILWSFCLSSYVGMILGTILLAKPLLEIFRESKQNNEEKESTTKSDQEIDDEDSDVQAPIHEL</sequence>
<dbReference type="VEuPathDB" id="TrichDB:TVAGG3_0527240"/>
<evidence type="ECO:0000256" key="9">
    <source>
        <dbReference type="SAM" id="Phobius"/>
    </source>
</evidence>
<gene>
    <name evidence="10" type="ORF">TVAG_232430</name>
</gene>
<organism evidence="10 11">
    <name type="scientific">Trichomonas vaginalis (strain ATCC PRA-98 / G3)</name>
    <dbReference type="NCBI Taxonomy" id="412133"/>
    <lineage>
        <taxon>Eukaryota</taxon>
        <taxon>Metamonada</taxon>
        <taxon>Parabasalia</taxon>
        <taxon>Trichomonadida</taxon>
        <taxon>Trichomonadidae</taxon>
        <taxon>Trichomonas</taxon>
    </lineage>
</organism>
<dbReference type="InParanoid" id="A2FXA9"/>
<dbReference type="Pfam" id="PF01554">
    <property type="entry name" value="MatE"/>
    <property type="match status" value="2"/>
</dbReference>
<feature type="transmembrane region" description="Helical" evidence="9">
    <location>
        <begin position="199"/>
        <end position="218"/>
    </location>
</feature>
<evidence type="ECO:0000256" key="4">
    <source>
        <dbReference type="ARBA" id="ARBA00022475"/>
    </source>
</evidence>
<feature type="region of interest" description="Disordered" evidence="8">
    <location>
        <begin position="459"/>
        <end position="488"/>
    </location>
</feature>
<keyword evidence="4" id="KW-1003">Cell membrane</keyword>
<dbReference type="GO" id="GO:0042910">
    <property type="term" value="F:xenobiotic transmembrane transporter activity"/>
    <property type="evidence" value="ECO:0007669"/>
    <property type="project" value="InterPro"/>
</dbReference>
<dbReference type="EMBL" id="DS114106">
    <property type="protein sequence ID" value="EAX90461.1"/>
    <property type="molecule type" value="Genomic_DNA"/>
</dbReference>
<keyword evidence="7 9" id="KW-0472">Membrane</keyword>
<dbReference type="PANTHER" id="PTHR43549">
    <property type="entry name" value="MULTIDRUG RESISTANCE PROTEIN YPNP-RELATED"/>
    <property type="match status" value="1"/>
</dbReference>
<protein>
    <submittedName>
        <fullName evidence="10">MatE family protein</fullName>
    </submittedName>
</protein>
<feature type="transmembrane region" description="Helical" evidence="9">
    <location>
        <begin position="166"/>
        <end position="187"/>
    </location>
</feature>
<comment type="subcellular location">
    <subcellularLocation>
        <location evidence="1">Cell membrane</location>
        <topology evidence="1">Multi-pass membrane protein</topology>
    </subcellularLocation>
</comment>
<feature type="transmembrane region" description="Helical" evidence="9">
    <location>
        <begin position="290"/>
        <end position="314"/>
    </location>
</feature>
<evidence type="ECO:0000256" key="3">
    <source>
        <dbReference type="ARBA" id="ARBA00022448"/>
    </source>
</evidence>
<feature type="transmembrane region" description="Helical" evidence="9">
    <location>
        <begin position="368"/>
        <end position="384"/>
    </location>
</feature>